<feature type="region of interest" description="Disordered" evidence="5">
    <location>
        <begin position="702"/>
        <end position="883"/>
    </location>
</feature>
<reference evidence="7" key="1">
    <citation type="submission" date="2025-08" db="UniProtKB">
        <authorList>
            <consortium name="Ensembl"/>
        </authorList>
    </citation>
    <scope>IDENTIFICATION</scope>
</reference>
<feature type="compositionally biased region" description="Basic residues" evidence="5">
    <location>
        <begin position="719"/>
        <end position="730"/>
    </location>
</feature>
<feature type="compositionally biased region" description="Basic and acidic residues" evidence="5">
    <location>
        <begin position="731"/>
        <end position="764"/>
    </location>
</feature>
<feature type="region of interest" description="Disordered" evidence="5">
    <location>
        <begin position="1040"/>
        <end position="1069"/>
    </location>
</feature>
<evidence type="ECO:0000313" key="7">
    <source>
        <dbReference type="Ensembl" id="ENSPKIP00000024668.1"/>
    </source>
</evidence>
<keyword evidence="8" id="KW-1185">Reference proteome</keyword>
<feature type="compositionally biased region" description="Polar residues" evidence="5">
    <location>
        <begin position="530"/>
        <end position="543"/>
    </location>
</feature>
<dbReference type="GO" id="GO:0032783">
    <property type="term" value="C:super elongation complex"/>
    <property type="evidence" value="ECO:0007669"/>
    <property type="project" value="TreeGrafter"/>
</dbReference>
<dbReference type="Proteomes" id="UP000261540">
    <property type="component" value="Unplaced"/>
</dbReference>
<feature type="compositionally biased region" description="Gly residues" evidence="5">
    <location>
        <begin position="815"/>
        <end position="852"/>
    </location>
</feature>
<dbReference type="GeneTree" id="ENSGT00950000182974"/>
<proteinExistence type="inferred from homology"/>
<feature type="compositionally biased region" description="Basic and acidic residues" evidence="5">
    <location>
        <begin position="573"/>
        <end position="584"/>
    </location>
</feature>
<dbReference type="AlphaFoldDB" id="A0A3B3S2B1"/>
<feature type="compositionally biased region" description="Low complexity" evidence="5">
    <location>
        <begin position="411"/>
        <end position="429"/>
    </location>
</feature>
<dbReference type="OrthoDB" id="6382204at2759"/>
<dbReference type="InterPro" id="IPR043640">
    <property type="entry name" value="AF4/FMR2_CHD"/>
</dbReference>
<dbReference type="InterPro" id="IPR007797">
    <property type="entry name" value="AF4/FMR2"/>
</dbReference>
<dbReference type="GO" id="GO:0010468">
    <property type="term" value="P:regulation of gene expression"/>
    <property type="evidence" value="ECO:0007669"/>
    <property type="project" value="InterPro"/>
</dbReference>
<feature type="compositionally biased region" description="Polar residues" evidence="5">
    <location>
        <begin position="641"/>
        <end position="652"/>
    </location>
</feature>
<feature type="compositionally biased region" description="Basic residues" evidence="5">
    <location>
        <begin position="786"/>
        <end position="795"/>
    </location>
</feature>
<feature type="region of interest" description="Disordered" evidence="5">
    <location>
        <begin position="530"/>
        <end position="683"/>
    </location>
</feature>
<keyword evidence="4" id="KW-0539">Nucleus</keyword>
<dbReference type="Gene3D" id="6.10.250.2670">
    <property type="match status" value="1"/>
</dbReference>
<dbReference type="Pfam" id="PF05110">
    <property type="entry name" value="AF-4"/>
    <property type="match status" value="3"/>
</dbReference>
<evidence type="ECO:0000256" key="2">
    <source>
        <dbReference type="ARBA" id="ARBA00007354"/>
    </source>
</evidence>
<feature type="compositionally biased region" description="Polar residues" evidence="5">
    <location>
        <begin position="109"/>
        <end position="121"/>
    </location>
</feature>
<dbReference type="CTD" id="4299"/>
<organism evidence="7 8">
    <name type="scientific">Paramormyrops kingsleyae</name>
    <dbReference type="NCBI Taxonomy" id="1676925"/>
    <lineage>
        <taxon>Eukaryota</taxon>
        <taxon>Metazoa</taxon>
        <taxon>Chordata</taxon>
        <taxon>Craniata</taxon>
        <taxon>Vertebrata</taxon>
        <taxon>Euteleostomi</taxon>
        <taxon>Actinopterygii</taxon>
        <taxon>Neopterygii</taxon>
        <taxon>Teleostei</taxon>
        <taxon>Osteoglossocephala</taxon>
        <taxon>Osteoglossomorpha</taxon>
        <taxon>Osteoglossiformes</taxon>
        <taxon>Mormyridae</taxon>
        <taxon>Paramormyrops</taxon>
    </lineage>
</organism>
<dbReference type="Pfam" id="PF18876">
    <property type="entry name" value="AFF4_CHD"/>
    <property type="match status" value="1"/>
</dbReference>
<dbReference type="PANTHER" id="PTHR10528">
    <property type="entry name" value="AF4/FMR2 FAMILY MEMBER"/>
    <property type="match status" value="1"/>
</dbReference>
<feature type="region of interest" description="Disordered" evidence="5">
    <location>
        <begin position="78"/>
        <end position="161"/>
    </location>
</feature>
<evidence type="ECO:0000256" key="1">
    <source>
        <dbReference type="ARBA" id="ARBA00004123"/>
    </source>
</evidence>
<feature type="region of interest" description="Disordered" evidence="5">
    <location>
        <begin position="174"/>
        <end position="323"/>
    </location>
</feature>
<dbReference type="PANTHER" id="PTHR10528:SF6">
    <property type="entry name" value="AF4_FMR2 FAMILY MEMBER 1"/>
    <property type="match status" value="1"/>
</dbReference>
<reference evidence="7" key="2">
    <citation type="submission" date="2025-09" db="UniProtKB">
        <authorList>
            <consortium name="Ensembl"/>
        </authorList>
    </citation>
    <scope>IDENTIFICATION</scope>
</reference>
<name>A0A3B3S2B1_9TELE</name>
<feature type="compositionally biased region" description="Polar residues" evidence="5">
    <location>
        <begin position="477"/>
        <end position="495"/>
    </location>
</feature>
<sequence>MAARPSLHNEERNLQRIRERERRNLEVQPEKEPYLENTPLFGEPYKTNKGDELSSRIQRMLGNYEDVRELVGSDSQLNVFNPSKGLQTPALCNPSSNMGKTQPPPNPQCRVSQAETPSRSTSKPHKTLSALEYSHLTSSCSSLSQVPRQSSPDPLFSGGWSGLQEYASLPAALPVLSPPAEPLSPLHSSGTSDSESQDTDGKNSPPANLVTVRQCRYPSCKEESNLETQKDIPSQLNEAALLPTQTFPPPLPSKPNLVMPQKPTAYVRPMDGQDQVPFESPNLKPSPEGFHRQSYDNLPDLKTNTKAGFPKLKISPHSEETSNDVHCVEDILREMTHTWPPPLTAIHTPSMPEPPKFPLAKGYGSKQERILKESQNVNCGISGQKDQYESAKALCHQGSLVTKGSVVLTHSSGGESSISTDSESSSGSESDSDSSESDKEEVPHLKRNTPSVSKDDSSVANKWQLDNWLVKVNQQNSAAESLAGQSQSFSPVISKQQEEDNYQNDCISQTTTVHSEYIKNDGKVVQETLACQPSPQKSPVQAENQRKTVGIKHPSKANKAPSPEVVHAQPRVEVPRRDKSEAHTDRRKVKKKSIPEKSQPTTDGKKADKHSSKKKVKQSIPKAILKPEGKMEVNTGRPPSLEQTLPVRSNGPSLGKVQKERKKSESRHPPGEGEQALLRRDSQGSLCSLIVKIELSRLFRVPQPGAFPVPNSPSEPAKKVPKKKKQKTKKREADGIPCKESKKRPAEKHEEILPRKKHKLDEVKPLSSGHIANSAKVPKSVEQEKKKKKKVKKGKPSLIEAAPQDLKEKPKGKRGSGGQGGGGVPQGGGGVPQGGGGVPQGGGGVPQDGGGVPQDSSQPPAKHKKKKEKNVDAEQNKHSKKITENSLNCPVTAQPARTPLPRRPLLKFHDRQYPVEYHMKEAKKLKHKADATMDKVGKAFNYLDAAMSFVESGIAMETDPQTPKSAYTMFSETVDLIRFILKLRNCLDPAGPASERDFTILCLRCQSLLQMAMFRHKRDTALKYSRTLTEHFKSSSKFAKAPSPYVSKSMGTPSMSPTPSPGSSGNFSSPGTIAIPQVVQQVAASYVNITAHFLNAHDTWEQAESLAKTGSGLLEDLDAALGPLTLTSSMSLLVRHTRQGLHWLRLNTS</sequence>
<feature type="region of interest" description="Disordered" evidence="5">
    <location>
        <begin position="339"/>
        <end position="361"/>
    </location>
</feature>
<comment type="similarity">
    <text evidence="2">Belongs to the AF4 family.</text>
</comment>
<accession>A0A3B3S2B1</accession>
<evidence type="ECO:0000259" key="6">
    <source>
        <dbReference type="Pfam" id="PF18876"/>
    </source>
</evidence>
<dbReference type="STRING" id="1676925.ENSPKIP00000024668"/>
<feature type="compositionally biased region" description="Basic and acidic residues" evidence="5">
    <location>
        <begin position="219"/>
        <end position="230"/>
    </location>
</feature>
<keyword evidence="3" id="KW-0597">Phosphoprotein</keyword>
<comment type="subcellular location">
    <subcellularLocation>
        <location evidence="1">Nucleus</location>
    </subcellularLocation>
</comment>
<protein>
    <submittedName>
        <fullName evidence="7">AF4/FMR2 family member 1-like</fullName>
    </submittedName>
</protein>
<evidence type="ECO:0000313" key="8">
    <source>
        <dbReference type="Proteomes" id="UP000261540"/>
    </source>
</evidence>
<evidence type="ECO:0000256" key="5">
    <source>
        <dbReference type="SAM" id="MobiDB-lite"/>
    </source>
</evidence>
<evidence type="ECO:0000256" key="4">
    <source>
        <dbReference type="ARBA" id="ARBA00023242"/>
    </source>
</evidence>
<feature type="compositionally biased region" description="Low complexity" evidence="5">
    <location>
        <begin position="131"/>
        <end position="144"/>
    </location>
</feature>
<feature type="compositionally biased region" description="Basic and acidic residues" evidence="5">
    <location>
        <begin position="7"/>
        <end position="34"/>
    </location>
</feature>
<feature type="region of interest" description="Disordered" evidence="5">
    <location>
        <begin position="477"/>
        <end position="501"/>
    </location>
</feature>
<dbReference type="Ensembl" id="ENSPKIT00000005381.1">
    <property type="protein sequence ID" value="ENSPKIP00000024668.1"/>
    <property type="gene ID" value="ENSPKIG00000007777.1"/>
</dbReference>
<feature type="compositionally biased region" description="Basic and acidic residues" evidence="5">
    <location>
        <begin position="869"/>
        <end position="883"/>
    </location>
</feature>
<dbReference type="KEGG" id="pki:111852596"/>
<feature type="domain" description="AF4/FMR2 C-terminal homology" evidence="6">
    <location>
        <begin position="900"/>
        <end position="1148"/>
    </location>
</feature>
<feature type="compositionally biased region" description="Basic and acidic residues" evidence="5">
    <location>
        <begin position="662"/>
        <end position="682"/>
    </location>
</feature>
<evidence type="ECO:0000256" key="3">
    <source>
        <dbReference type="ARBA" id="ARBA00022553"/>
    </source>
</evidence>
<feature type="region of interest" description="Disordered" evidence="5">
    <location>
        <begin position="1"/>
        <end position="50"/>
    </location>
</feature>
<feature type="region of interest" description="Disordered" evidence="5">
    <location>
        <begin position="406"/>
        <end position="460"/>
    </location>
</feature>